<comment type="caution">
    <text evidence="3">The sequence shown here is derived from an EMBL/GenBank/DDBJ whole genome shotgun (WGS) entry which is preliminary data.</text>
</comment>
<name>A0A0V1G5H4_TRIPS</name>
<sequence length="316" mass="35034">MVIMKHILSVLFLITYMKEANGCLRHDACNPKNSLCFLRKCIAADLLPMNSCTTNAQCFTRGIGVGNLGRGCKEGQCYHIKNLNLNNYISASPGNYGCVTQEQCIGQSICIRRHCVYAEPSGLRCGRCGSCPLGERCIGDRCVKHSDCLVENTVCLLRYCVPAQPIFSDENQCRTNWHCRCGVIDIFERSGRFCKNGYCFRLIDAFDSVGCRTHNDCPFNSLCISRHCVYAESTNKPCLRTGFCGIGERCIQGICYQPSSLIIHPSIETVYPESPVVIIVSPRGSISTDLTNIIEDKLAANSNKELPLIIPPHIIL</sequence>
<dbReference type="EMBL" id="JYDT01000002">
    <property type="protein sequence ID" value="KRY93524.1"/>
    <property type="molecule type" value="Genomic_DNA"/>
</dbReference>
<reference evidence="3 4" key="1">
    <citation type="submission" date="2015-01" db="EMBL/GenBank/DDBJ databases">
        <title>Evolution of Trichinella species and genotypes.</title>
        <authorList>
            <person name="Korhonen P.K."/>
            <person name="Edoardo P."/>
            <person name="Giuseppe L.R."/>
            <person name="Gasser R.B."/>
        </authorList>
    </citation>
    <scope>NUCLEOTIDE SEQUENCE [LARGE SCALE GENOMIC DNA]</scope>
    <source>
        <strain evidence="3">ISS470</strain>
    </source>
</reference>
<evidence type="ECO:0000259" key="2">
    <source>
        <dbReference type="Pfam" id="PF23416"/>
    </source>
</evidence>
<keyword evidence="4" id="KW-1185">Reference proteome</keyword>
<organism evidence="3 4">
    <name type="scientific">Trichinella pseudospiralis</name>
    <name type="common">Parasitic roundworm</name>
    <dbReference type="NCBI Taxonomy" id="6337"/>
    <lineage>
        <taxon>Eukaryota</taxon>
        <taxon>Metazoa</taxon>
        <taxon>Ecdysozoa</taxon>
        <taxon>Nematoda</taxon>
        <taxon>Enoplea</taxon>
        <taxon>Dorylaimia</taxon>
        <taxon>Trichinellida</taxon>
        <taxon>Trichinellidae</taxon>
        <taxon>Trichinella</taxon>
    </lineage>
</organism>
<gene>
    <name evidence="3" type="ORF">T4D_6959</name>
</gene>
<feature type="domain" description="DUF7107" evidence="2">
    <location>
        <begin position="211"/>
        <end position="257"/>
    </location>
</feature>
<evidence type="ECO:0000313" key="4">
    <source>
        <dbReference type="Proteomes" id="UP000054995"/>
    </source>
</evidence>
<feature type="chain" id="PRO_5006878490" description="DUF7107 domain-containing protein" evidence="1">
    <location>
        <begin position="23"/>
        <end position="316"/>
    </location>
</feature>
<evidence type="ECO:0000313" key="3">
    <source>
        <dbReference type="EMBL" id="KRY93524.1"/>
    </source>
</evidence>
<keyword evidence="1" id="KW-0732">Signal</keyword>
<dbReference type="Pfam" id="PF23416">
    <property type="entry name" value="DUF7107"/>
    <property type="match status" value="2"/>
</dbReference>
<accession>A0A0V1G5H4</accession>
<feature type="signal peptide" evidence="1">
    <location>
        <begin position="1"/>
        <end position="22"/>
    </location>
</feature>
<dbReference type="AlphaFoldDB" id="A0A0V1G5H4"/>
<proteinExistence type="predicted"/>
<dbReference type="Proteomes" id="UP000054995">
    <property type="component" value="Unassembled WGS sequence"/>
</dbReference>
<protein>
    <recommendedName>
        <fullName evidence="2">DUF7107 domain-containing protein</fullName>
    </recommendedName>
</protein>
<dbReference type="InterPro" id="IPR055531">
    <property type="entry name" value="DUF7107"/>
</dbReference>
<evidence type="ECO:0000256" key="1">
    <source>
        <dbReference type="SAM" id="SignalP"/>
    </source>
</evidence>
<feature type="domain" description="DUF7107" evidence="2">
    <location>
        <begin position="98"/>
        <end position="144"/>
    </location>
</feature>
<dbReference type="OrthoDB" id="5912623at2759"/>